<proteinExistence type="predicted"/>
<feature type="region of interest" description="Disordered" evidence="1">
    <location>
        <begin position="1"/>
        <end position="24"/>
    </location>
</feature>
<dbReference type="EMBL" id="MN740771">
    <property type="protein sequence ID" value="QHU10783.1"/>
    <property type="molecule type" value="Genomic_DNA"/>
</dbReference>
<protein>
    <submittedName>
        <fullName evidence="2">Uncharacterized protein</fullName>
    </submittedName>
</protein>
<evidence type="ECO:0000256" key="1">
    <source>
        <dbReference type="SAM" id="MobiDB-lite"/>
    </source>
</evidence>
<dbReference type="AlphaFoldDB" id="A0A6C0JZM8"/>
<sequence>MRLISNQPLRKVEPNQIKSNQIKSNQIKSNKNYCIMKNKIIQ</sequence>
<accession>A0A6C0JZM8</accession>
<reference evidence="2" key="1">
    <citation type="journal article" date="2020" name="Nature">
        <title>Giant virus diversity and host interactions through global metagenomics.</title>
        <authorList>
            <person name="Schulz F."/>
            <person name="Roux S."/>
            <person name="Paez-Espino D."/>
            <person name="Jungbluth S."/>
            <person name="Walsh D.A."/>
            <person name="Denef V.J."/>
            <person name="McMahon K.D."/>
            <person name="Konstantinidis K.T."/>
            <person name="Eloe-Fadrosh E.A."/>
            <person name="Kyrpides N.C."/>
            <person name="Woyke T."/>
        </authorList>
    </citation>
    <scope>NUCLEOTIDE SEQUENCE</scope>
    <source>
        <strain evidence="2">GVMAG-S-1101165-83</strain>
    </source>
</reference>
<organism evidence="2">
    <name type="scientific">viral metagenome</name>
    <dbReference type="NCBI Taxonomy" id="1070528"/>
    <lineage>
        <taxon>unclassified sequences</taxon>
        <taxon>metagenomes</taxon>
        <taxon>organismal metagenomes</taxon>
    </lineage>
</organism>
<evidence type="ECO:0000313" key="2">
    <source>
        <dbReference type="EMBL" id="QHU10783.1"/>
    </source>
</evidence>
<name>A0A6C0JZM8_9ZZZZ</name>